<accession>A0AAD9IAL1</accession>
<dbReference type="Gene3D" id="1.10.579.10">
    <property type="entry name" value="DNA Cyclobutane Dipyrimidine Photolyase, subunit A, domain 3"/>
    <property type="match status" value="1"/>
</dbReference>
<keyword evidence="11" id="KW-1185">Reference proteome</keyword>
<dbReference type="GO" id="GO:0071949">
    <property type="term" value="F:FAD binding"/>
    <property type="evidence" value="ECO:0007669"/>
    <property type="project" value="TreeGrafter"/>
</dbReference>
<evidence type="ECO:0000256" key="5">
    <source>
        <dbReference type="ARBA" id="ARBA00022991"/>
    </source>
</evidence>
<sequence>MPAAKASAPKRKAPASAASATSSKKAKTAITTTTDPLRAPHPFHEIAEEHGIVLRKYYPHEMSNARARAYASDALPRPIEVLHAALAATAAARKAAAPGAAVVHWFKTDLRVRDNRALHLAAARARDAKVPLLALYVVSPQDWEAHLMAPVRVDFVLRSLAVLRQDLAALDVPLWIETVEDRREVPPRVAALMRAWDANHLFANMEYEVDELRREAKLVRLLAGQGCAFEVVHDTCVVRPGALASGAGRQYAVYTPWFKAWRRHVEENPDETLALLDPPGPNPPAARETFARLFAGGAVPEAPEGKRLSADDAKKYAALYPAGEHEAEKRLEKFCQERVEGYAKNRNFPNTPGTSSLSVHLAAGTLSARTAVRTARAHNRTKKLDAGSEGIQVWISEVAWRDFYRHVLVNWPYVCMSKPFKPEYANIEWSYDQDHLAAWKAGRTGFPIVDAAMRQVAETGWMHNRCRMIVASFLCKDLLLDWRLGERFFMETLVDGDFASNSGGWGFAASVGVDPQPYFRIFNPLLQSEKFDPDGAYIRRWVPELQAVQGKAVHDPYGRGAAAEAQRRGYPKPIVDHKGARERALAAYKAGIARDL</sequence>
<feature type="region of interest" description="Disordered" evidence="8">
    <location>
        <begin position="1"/>
        <end position="39"/>
    </location>
</feature>
<feature type="binding site" evidence="6">
    <location>
        <position position="394"/>
    </location>
    <ligand>
        <name>FAD</name>
        <dbReference type="ChEBI" id="CHEBI:57692"/>
    </ligand>
</feature>
<dbReference type="AlphaFoldDB" id="A0AAD9IAL1"/>
<evidence type="ECO:0000313" key="11">
    <source>
        <dbReference type="Proteomes" id="UP001217918"/>
    </source>
</evidence>
<dbReference type="PROSITE" id="PS00691">
    <property type="entry name" value="DNA_PHOTOLYASES_1_2"/>
    <property type="match status" value="1"/>
</dbReference>
<dbReference type="Gene3D" id="3.40.50.620">
    <property type="entry name" value="HUPs"/>
    <property type="match status" value="1"/>
</dbReference>
<dbReference type="GO" id="GO:0003904">
    <property type="term" value="F:deoxyribodipyrimidine photo-lyase activity"/>
    <property type="evidence" value="ECO:0007669"/>
    <property type="project" value="TreeGrafter"/>
</dbReference>
<dbReference type="SUPFAM" id="SSF52425">
    <property type="entry name" value="Cryptochrome/photolyase, N-terminal domain"/>
    <property type="match status" value="1"/>
</dbReference>
<feature type="site" description="Electron transfer via tryptophanyl radical" evidence="7">
    <location>
        <position position="505"/>
    </location>
</feature>
<comment type="caution">
    <text evidence="10">The sequence shown here is derived from an EMBL/GenBank/DDBJ whole genome shotgun (WGS) entry which is preliminary data.</text>
</comment>
<gene>
    <name evidence="10" type="ORF">P8C59_008371</name>
</gene>
<evidence type="ECO:0000256" key="8">
    <source>
        <dbReference type="SAM" id="MobiDB-lite"/>
    </source>
</evidence>
<evidence type="ECO:0000256" key="4">
    <source>
        <dbReference type="ARBA" id="ARBA00022827"/>
    </source>
</evidence>
<feature type="compositionally biased region" description="Low complexity" evidence="8">
    <location>
        <begin position="14"/>
        <end position="34"/>
    </location>
</feature>
<feature type="binding site" evidence="6">
    <location>
        <begin position="495"/>
        <end position="497"/>
    </location>
    <ligand>
        <name>FAD</name>
        <dbReference type="ChEBI" id="CHEBI:57692"/>
    </ligand>
</feature>
<dbReference type="PANTHER" id="PTHR11455">
    <property type="entry name" value="CRYPTOCHROME"/>
    <property type="match status" value="1"/>
</dbReference>
<dbReference type="EMBL" id="JAQQPM010000007">
    <property type="protein sequence ID" value="KAK2074141.1"/>
    <property type="molecule type" value="Genomic_DNA"/>
</dbReference>
<protein>
    <recommendedName>
        <fullName evidence="9">Photolyase/cryptochrome alpha/beta domain-containing protein</fullName>
    </recommendedName>
</protein>
<dbReference type="GO" id="GO:0003677">
    <property type="term" value="F:DNA binding"/>
    <property type="evidence" value="ECO:0007669"/>
    <property type="project" value="TreeGrafter"/>
</dbReference>
<evidence type="ECO:0000313" key="10">
    <source>
        <dbReference type="EMBL" id="KAK2074141.1"/>
    </source>
</evidence>
<dbReference type="PRINTS" id="PR00147">
    <property type="entry name" value="DNAPHOTLYASE"/>
</dbReference>
<feature type="domain" description="Photolyase/cryptochrome alpha/beta" evidence="9">
    <location>
        <begin position="100"/>
        <end position="237"/>
    </location>
</feature>
<dbReference type="FunFam" id="1.10.579.10:FF:000003">
    <property type="entry name" value="Deoxyribodipyrimidine photo-lyase"/>
    <property type="match status" value="1"/>
</dbReference>
<comment type="cofactor">
    <cofactor evidence="1">
        <name>(6R)-5,10-methylene-5,6,7,8-tetrahydrofolate</name>
        <dbReference type="ChEBI" id="CHEBI:15636"/>
    </cofactor>
</comment>
<feature type="site" description="Electron transfer via tryptophanyl radical" evidence="7">
    <location>
        <position position="429"/>
    </location>
</feature>
<dbReference type="Proteomes" id="UP001217918">
    <property type="component" value="Unassembled WGS sequence"/>
</dbReference>
<dbReference type="GO" id="GO:0005634">
    <property type="term" value="C:nucleus"/>
    <property type="evidence" value="ECO:0007669"/>
    <property type="project" value="TreeGrafter"/>
</dbReference>
<evidence type="ECO:0000259" key="9">
    <source>
        <dbReference type="PROSITE" id="PS51645"/>
    </source>
</evidence>
<dbReference type="InterPro" id="IPR005101">
    <property type="entry name" value="Cryptochr/Photolyase_FAD-bd"/>
</dbReference>
<feature type="site" description="Electron transfer via tryptophanyl radical" evidence="7">
    <location>
        <position position="482"/>
    </location>
</feature>
<dbReference type="Pfam" id="PF00875">
    <property type="entry name" value="DNA_photolyase"/>
    <property type="match status" value="1"/>
</dbReference>
<dbReference type="PROSITE" id="PS00394">
    <property type="entry name" value="DNA_PHOTOLYASES_1_1"/>
    <property type="match status" value="1"/>
</dbReference>
<keyword evidence="4 6" id="KW-0274">FAD</keyword>
<evidence type="ECO:0000256" key="1">
    <source>
        <dbReference type="ARBA" id="ARBA00001932"/>
    </source>
</evidence>
<dbReference type="InterPro" id="IPR006050">
    <property type="entry name" value="DNA_photolyase_N"/>
</dbReference>
<dbReference type="Gene3D" id="1.25.40.80">
    <property type="match status" value="1"/>
</dbReference>
<reference evidence="10" key="1">
    <citation type="journal article" date="2023" name="Mol. Plant Microbe Interact.">
        <title>Elucidating the Obligate Nature and Biological Capacity of an Invasive Fungal Corn Pathogen.</title>
        <authorList>
            <person name="MacCready J.S."/>
            <person name="Roggenkamp E.M."/>
            <person name="Gdanetz K."/>
            <person name="Chilvers M.I."/>
        </authorList>
    </citation>
    <scope>NUCLEOTIDE SEQUENCE</scope>
    <source>
        <strain evidence="10">PM02</strain>
    </source>
</reference>
<feature type="binding site" evidence="6">
    <location>
        <begin position="354"/>
        <end position="358"/>
    </location>
    <ligand>
        <name>FAD</name>
        <dbReference type="ChEBI" id="CHEBI:57692"/>
    </ligand>
</feature>
<dbReference type="GO" id="GO:0032922">
    <property type="term" value="P:circadian regulation of gene expression"/>
    <property type="evidence" value="ECO:0007669"/>
    <property type="project" value="TreeGrafter"/>
</dbReference>
<name>A0AAD9IAL1_9PEZI</name>
<dbReference type="PROSITE" id="PS51645">
    <property type="entry name" value="PHR_CRY_ALPHA_BETA"/>
    <property type="match status" value="1"/>
</dbReference>
<keyword evidence="3 6" id="KW-0285">Flavoprotein</keyword>
<dbReference type="Pfam" id="PF03441">
    <property type="entry name" value="FAD_binding_7"/>
    <property type="match status" value="1"/>
</dbReference>
<comment type="similarity">
    <text evidence="2">Belongs to the DNA photolyase class-1 family.</text>
</comment>
<keyword evidence="5" id="KW-0157">Chromophore</keyword>
<dbReference type="GO" id="GO:0005737">
    <property type="term" value="C:cytoplasm"/>
    <property type="evidence" value="ECO:0007669"/>
    <property type="project" value="TreeGrafter"/>
</dbReference>
<dbReference type="InterPro" id="IPR014729">
    <property type="entry name" value="Rossmann-like_a/b/a_fold"/>
</dbReference>
<evidence type="ECO:0000256" key="7">
    <source>
        <dbReference type="PIRSR" id="PIRSR602081-2"/>
    </source>
</evidence>
<dbReference type="InterPro" id="IPR036134">
    <property type="entry name" value="Crypto/Photolyase_FAD-like_sf"/>
</dbReference>
<dbReference type="GO" id="GO:0043153">
    <property type="term" value="P:entrainment of circadian clock by photoperiod"/>
    <property type="evidence" value="ECO:0007669"/>
    <property type="project" value="TreeGrafter"/>
</dbReference>
<evidence type="ECO:0000256" key="6">
    <source>
        <dbReference type="PIRSR" id="PIRSR602081-1"/>
    </source>
</evidence>
<feature type="binding site" evidence="6">
    <location>
        <begin position="397"/>
        <end position="404"/>
    </location>
    <ligand>
        <name>FAD</name>
        <dbReference type="ChEBI" id="CHEBI:57692"/>
    </ligand>
</feature>
<dbReference type="InterPro" id="IPR036155">
    <property type="entry name" value="Crypto/Photolyase_N_sf"/>
</dbReference>
<dbReference type="SUPFAM" id="SSF48173">
    <property type="entry name" value="Cryptochrome/photolyase FAD-binding domain"/>
    <property type="match status" value="1"/>
</dbReference>
<dbReference type="PANTHER" id="PTHR11455:SF18">
    <property type="entry name" value="SI:CH1073-390K14.1"/>
    <property type="match status" value="1"/>
</dbReference>
<dbReference type="GO" id="GO:0006950">
    <property type="term" value="P:response to stress"/>
    <property type="evidence" value="ECO:0007669"/>
    <property type="project" value="UniProtKB-ARBA"/>
</dbReference>
<dbReference type="GO" id="GO:0006139">
    <property type="term" value="P:nucleobase-containing compound metabolic process"/>
    <property type="evidence" value="ECO:0007669"/>
    <property type="project" value="UniProtKB-ARBA"/>
</dbReference>
<feature type="binding site" evidence="6">
    <location>
        <position position="342"/>
    </location>
    <ligand>
        <name>FAD</name>
        <dbReference type="ChEBI" id="CHEBI:57692"/>
    </ligand>
</feature>
<evidence type="ECO:0000256" key="3">
    <source>
        <dbReference type="ARBA" id="ARBA00022630"/>
    </source>
</evidence>
<dbReference type="InterPro" id="IPR018394">
    <property type="entry name" value="DNA_photolyase_1_CS_C"/>
</dbReference>
<dbReference type="InterPro" id="IPR002081">
    <property type="entry name" value="Cryptochrome/DNA_photolyase_1"/>
</dbReference>
<evidence type="ECO:0000256" key="2">
    <source>
        <dbReference type="ARBA" id="ARBA00005862"/>
    </source>
</evidence>
<organism evidence="10 11">
    <name type="scientific">Phyllachora maydis</name>
    <dbReference type="NCBI Taxonomy" id="1825666"/>
    <lineage>
        <taxon>Eukaryota</taxon>
        <taxon>Fungi</taxon>
        <taxon>Dikarya</taxon>
        <taxon>Ascomycota</taxon>
        <taxon>Pezizomycotina</taxon>
        <taxon>Sordariomycetes</taxon>
        <taxon>Sordariomycetidae</taxon>
        <taxon>Phyllachorales</taxon>
        <taxon>Phyllachoraceae</taxon>
        <taxon>Phyllachora</taxon>
    </lineage>
</organism>
<proteinExistence type="inferred from homology"/>
<comment type="cofactor">
    <cofactor evidence="6">
        <name>FAD</name>
        <dbReference type="ChEBI" id="CHEBI:57692"/>
    </cofactor>
    <text evidence="6">Binds 1 FAD per subunit.</text>
</comment>